<dbReference type="GO" id="GO:0015934">
    <property type="term" value="C:large ribosomal subunit"/>
    <property type="evidence" value="ECO:0007669"/>
    <property type="project" value="TreeGrafter"/>
</dbReference>
<name>A0A1F2P9I8_9EURY</name>
<comment type="similarity">
    <text evidence="1 6 7">Belongs to the universal ribosomal protein uL11 family.</text>
</comment>
<feature type="domain" description="Large ribosomal subunit protein uL11 C-terminal" evidence="8">
    <location>
        <begin position="67"/>
        <end position="134"/>
    </location>
</feature>
<accession>A0A1F2P9I8</accession>
<keyword evidence="2 6" id="KW-0699">rRNA-binding</keyword>
<dbReference type="Pfam" id="PF00298">
    <property type="entry name" value="Ribosomal_L11"/>
    <property type="match status" value="1"/>
</dbReference>
<dbReference type="PANTHER" id="PTHR11661">
    <property type="entry name" value="60S RIBOSOMAL PROTEIN L12"/>
    <property type="match status" value="1"/>
</dbReference>
<dbReference type="PROSITE" id="PS00359">
    <property type="entry name" value="RIBOSOMAL_L11"/>
    <property type="match status" value="1"/>
</dbReference>
<dbReference type="NCBIfam" id="NF002232">
    <property type="entry name" value="PRK01143.1"/>
    <property type="match status" value="1"/>
</dbReference>
<dbReference type="Pfam" id="PF03946">
    <property type="entry name" value="Ribosomal_L11_N"/>
    <property type="match status" value="1"/>
</dbReference>
<keyword evidence="11" id="KW-1185">Reference proteome</keyword>
<evidence type="ECO:0000256" key="6">
    <source>
        <dbReference type="HAMAP-Rule" id="MF_00736"/>
    </source>
</evidence>
<dbReference type="CDD" id="cd00349">
    <property type="entry name" value="Ribosomal_L11"/>
    <property type="match status" value="1"/>
</dbReference>
<dbReference type="InterPro" id="IPR020784">
    <property type="entry name" value="Ribosomal_uL11_N"/>
</dbReference>
<dbReference type="GO" id="GO:0003735">
    <property type="term" value="F:structural constituent of ribosome"/>
    <property type="evidence" value="ECO:0007669"/>
    <property type="project" value="InterPro"/>
</dbReference>
<dbReference type="Gene3D" id="3.30.1550.10">
    <property type="entry name" value="Ribosomal protein L11/L12, N-terminal domain"/>
    <property type="match status" value="1"/>
</dbReference>
<proteinExistence type="inferred from homology"/>
<gene>
    <name evidence="6" type="primary">rpl11</name>
    <name evidence="10" type="ORF">SCAL_001070</name>
</gene>
<organism evidence="10 11">
    <name type="scientific">Candidatus Syntropharchaeum caldarium</name>
    <dbReference type="NCBI Taxonomy" id="1838285"/>
    <lineage>
        <taxon>Archaea</taxon>
        <taxon>Methanobacteriati</taxon>
        <taxon>Methanobacteriota</taxon>
        <taxon>Stenosarchaea group</taxon>
        <taxon>Methanomicrobia</taxon>
        <taxon>Methanosarcinales</taxon>
        <taxon>ANME-2 cluster</taxon>
        <taxon>Candidatus Syntropharchaeum</taxon>
    </lineage>
</organism>
<dbReference type="PANTHER" id="PTHR11661:SF1">
    <property type="entry name" value="LARGE RIBOSOMAL SUBUNIT PROTEIN UL11M"/>
    <property type="match status" value="1"/>
</dbReference>
<dbReference type="InterPro" id="IPR020785">
    <property type="entry name" value="Ribosomal_uL11_CS"/>
</dbReference>
<evidence type="ECO:0000259" key="8">
    <source>
        <dbReference type="Pfam" id="PF00298"/>
    </source>
</evidence>
<dbReference type="InterPro" id="IPR000911">
    <property type="entry name" value="Ribosomal_uL11"/>
</dbReference>
<dbReference type="GO" id="GO:0006412">
    <property type="term" value="P:translation"/>
    <property type="evidence" value="ECO:0007669"/>
    <property type="project" value="UniProtKB-UniRule"/>
</dbReference>
<evidence type="ECO:0000313" key="11">
    <source>
        <dbReference type="Proteomes" id="UP000186940"/>
    </source>
</evidence>
<dbReference type="EMBL" id="LYOS01000003">
    <property type="protein sequence ID" value="OFV67695.1"/>
    <property type="molecule type" value="Genomic_DNA"/>
</dbReference>
<dbReference type="InterPro" id="IPR020783">
    <property type="entry name" value="Ribosomal_uL11_C"/>
</dbReference>
<keyword evidence="3 6" id="KW-0694">RNA-binding</keyword>
<evidence type="ECO:0000259" key="9">
    <source>
        <dbReference type="Pfam" id="PF03946"/>
    </source>
</evidence>
<evidence type="ECO:0000256" key="4">
    <source>
        <dbReference type="ARBA" id="ARBA00022980"/>
    </source>
</evidence>
<keyword evidence="5 6" id="KW-0687">Ribonucleoprotein</keyword>
<dbReference type="HAMAP" id="MF_00736">
    <property type="entry name" value="Ribosomal_uL11"/>
    <property type="match status" value="1"/>
</dbReference>
<sequence>MAEVIEALVTAGKATAGPPLGPALGPLGVNIMEVVNEINRKTEGYEGMQVPVIITIEGGNVDISVGSPPTSALIKKELGIEVAKRESIEDIVGNLTIEQAIKIAKMKFDAMLSITLRSALKEVVGTCVSMGVTVDGANPKVIQRRIDDGVYDHLLTS</sequence>
<dbReference type="AlphaFoldDB" id="A0A1F2P9I8"/>
<evidence type="ECO:0000256" key="2">
    <source>
        <dbReference type="ARBA" id="ARBA00022730"/>
    </source>
</evidence>
<feature type="domain" description="Large ribosomal subunit protein uL11 N-terminal" evidence="9">
    <location>
        <begin position="6"/>
        <end position="56"/>
    </location>
</feature>
<comment type="caution">
    <text evidence="10">The sequence shown here is derived from an EMBL/GenBank/DDBJ whole genome shotgun (WGS) entry which is preliminary data.</text>
</comment>
<evidence type="ECO:0000256" key="5">
    <source>
        <dbReference type="ARBA" id="ARBA00023274"/>
    </source>
</evidence>
<comment type="subunit">
    <text evidence="6">Part of the ribosomal stalk of the 50S ribosomal subunit. Interacts with L10 and the large rRNA to form the base of the stalk. L10 forms an elongated spine to which L12 dimers bind in a sequential fashion forming a multimeric L10(L12)X complex.</text>
</comment>
<dbReference type="STRING" id="1838285.SCAL_001070"/>
<dbReference type="InterPro" id="IPR036796">
    <property type="entry name" value="Ribosomal_uL11_N_sf"/>
</dbReference>
<evidence type="ECO:0000313" key="10">
    <source>
        <dbReference type="EMBL" id="OFV67695.1"/>
    </source>
</evidence>
<dbReference type="SUPFAM" id="SSF54747">
    <property type="entry name" value="Ribosomal L11/L12e N-terminal domain"/>
    <property type="match status" value="1"/>
</dbReference>
<dbReference type="SUPFAM" id="SSF46906">
    <property type="entry name" value="Ribosomal protein L11, C-terminal domain"/>
    <property type="match status" value="1"/>
</dbReference>
<dbReference type="Proteomes" id="UP000186940">
    <property type="component" value="Unassembled WGS sequence"/>
</dbReference>
<dbReference type="PATRIC" id="fig|1838285.3.peg.1089"/>
<evidence type="ECO:0000256" key="3">
    <source>
        <dbReference type="ARBA" id="ARBA00022884"/>
    </source>
</evidence>
<dbReference type="Gene3D" id="1.10.10.250">
    <property type="entry name" value="Ribosomal protein L11, C-terminal domain"/>
    <property type="match status" value="1"/>
</dbReference>
<dbReference type="GO" id="GO:0070180">
    <property type="term" value="F:large ribosomal subunit rRNA binding"/>
    <property type="evidence" value="ECO:0007669"/>
    <property type="project" value="UniProtKB-UniRule"/>
</dbReference>
<reference evidence="10" key="1">
    <citation type="submission" date="2016-05" db="EMBL/GenBank/DDBJ databases">
        <title>Microbial consortia oxidize butane by reversing methanogenesis.</title>
        <authorList>
            <person name="Laso-Perez R."/>
            <person name="Richter M."/>
            <person name="Wegener G."/>
            <person name="Musat F."/>
        </authorList>
    </citation>
    <scope>NUCLEOTIDE SEQUENCE [LARGE SCALE GENOMIC DNA]</scope>
    <source>
        <strain evidence="10">BOX2</strain>
    </source>
</reference>
<keyword evidence="4 6" id="KW-0689">Ribosomal protein</keyword>
<comment type="function">
    <text evidence="6">Forms part of the ribosomal stalk which helps the ribosome interact with GTP-bound translation factors.</text>
</comment>
<evidence type="ECO:0000256" key="7">
    <source>
        <dbReference type="RuleBase" id="RU003978"/>
    </source>
</evidence>
<evidence type="ECO:0000256" key="1">
    <source>
        <dbReference type="ARBA" id="ARBA00010537"/>
    </source>
</evidence>
<protein>
    <recommendedName>
        <fullName evidence="6">Large ribosomal subunit protein uL11</fullName>
    </recommendedName>
</protein>
<dbReference type="SMART" id="SM00649">
    <property type="entry name" value="RL11"/>
    <property type="match status" value="1"/>
</dbReference>
<dbReference type="InterPro" id="IPR036769">
    <property type="entry name" value="Ribosomal_uL11_C_sf"/>
</dbReference>